<reference evidence="1" key="1">
    <citation type="submission" date="2021-06" db="EMBL/GenBank/DDBJ databases">
        <authorList>
            <person name="Kallberg Y."/>
            <person name="Tangrot J."/>
            <person name="Rosling A."/>
        </authorList>
    </citation>
    <scope>NUCLEOTIDE SEQUENCE</scope>
    <source>
        <strain evidence="1">28 12/20/2015</strain>
    </source>
</reference>
<sequence>MNSIPQLLENKKTPIVDFQIIGSKKLQPTILEIECDKENITTYLSDGHSVLRKATLTQLENTRVLPAKRDMDEYLIVENRIYEEITMACYRYAKANNLQCPNYEFSKLKFWILYEDMNNLYSDAMIQYMPTEILSKVSLEEVPDIQNIAPDTEIGYTLEVDLEALMHLHDYFADYPLVSEKQIISENWLSLYNEILVYDKNVGERKYTYMKFEIKVTKIHNALKFRQFLWMKEYIEENIRKCKIAKANRNEFEGKKYDNLAKNYEGYLKKLQAEKNLNDYIKTIAIKMFPNEEAYTLRLENYRKKYADNESDQIQYSNISLTIWTCFKEVFDQERNARNLTFDEMYNRIEEGYIKSKITNARIRAVFEFKKAVEDHYAYQAILEMISTDFYINDKIKVFSVLTDLKSSWNIYWIGNEKRVMTITFSYCTKVLNLIAQMVSDLNGTSKTVHMLGLPKIECIKVKQLYNDGVPNDNPMTDFYEEMNEDKRQRHEVRKAVILIKNTPIFLSIKENAEIPDLKKKLAEFESEKIELKVRFAEALKQAVKESERCDAENAELKVRIEELEKNKVDSSAKNIRCDDAIVELKAEVVKLRDDNERSNQVTFSLFCMSDQKILEDRKMDTFLDDAYKKSVSSGISNAIRRRNFCRAGLHNNHPDNSSEVSEFSDLKTKKEVENIMQDVFDFTVNESNKNHMAKFLLTGRKENSGVLKNIAYLYEDAYNAEDEMIKANQNLNTELLGDQNDSIINLKRIFQMIRLNASEAVSDKISKSTLSIPISYNFNSSGFVNVDGDNLNSIINDSDSDYSEKEMPDESDNNRYSRYGRYNEYGESDRGYYYDLSSRKKTYKNSDYIISTY</sequence>
<gene>
    <name evidence="1" type="ORF">SPELUC_LOCUS650</name>
</gene>
<dbReference type="Proteomes" id="UP000789366">
    <property type="component" value="Unassembled WGS sequence"/>
</dbReference>
<evidence type="ECO:0000313" key="1">
    <source>
        <dbReference type="EMBL" id="CAG8448408.1"/>
    </source>
</evidence>
<accession>A0ACA9K279</accession>
<organism evidence="1 2">
    <name type="scientific">Cetraspora pellucida</name>
    <dbReference type="NCBI Taxonomy" id="1433469"/>
    <lineage>
        <taxon>Eukaryota</taxon>
        <taxon>Fungi</taxon>
        <taxon>Fungi incertae sedis</taxon>
        <taxon>Mucoromycota</taxon>
        <taxon>Glomeromycotina</taxon>
        <taxon>Glomeromycetes</taxon>
        <taxon>Diversisporales</taxon>
        <taxon>Gigasporaceae</taxon>
        <taxon>Cetraspora</taxon>
    </lineage>
</organism>
<name>A0ACA9K279_9GLOM</name>
<proteinExistence type="predicted"/>
<protein>
    <submittedName>
        <fullName evidence="1">1729_t:CDS:1</fullName>
    </submittedName>
</protein>
<keyword evidence="2" id="KW-1185">Reference proteome</keyword>
<comment type="caution">
    <text evidence="1">The sequence shown here is derived from an EMBL/GenBank/DDBJ whole genome shotgun (WGS) entry which is preliminary data.</text>
</comment>
<dbReference type="EMBL" id="CAJVPW010000268">
    <property type="protein sequence ID" value="CAG8448408.1"/>
    <property type="molecule type" value="Genomic_DNA"/>
</dbReference>
<evidence type="ECO:0000313" key="2">
    <source>
        <dbReference type="Proteomes" id="UP000789366"/>
    </source>
</evidence>